<feature type="transmembrane region" description="Helical" evidence="1">
    <location>
        <begin position="158"/>
        <end position="178"/>
    </location>
</feature>
<feature type="transmembrane region" description="Helical" evidence="1">
    <location>
        <begin position="409"/>
        <end position="429"/>
    </location>
</feature>
<feature type="transmembrane region" description="Helical" evidence="1">
    <location>
        <begin position="7"/>
        <end position="28"/>
    </location>
</feature>
<organism evidence="2 3">
    <name type="scientific">Paenibacillus radicis</name>
    <name type="common">ex Xue et al. 2023</name>
    <dbReference type="NCBI Taxonomy" id="2972489"/>
    <lineage>
        <taxon>Bacteria</taxon>
        <taxon>Bacillati</taxon>
        <taxon>Bacillota</taxon>
        <taxon>Bacilli</taxon>
        <taxon>Bacillales</taxon>
        <taxon>Paenibacillaceae</taxon>
        <taxon>Paenibacillus</taxon>
    </lineage>
</organism>
<evidence type="ECO:0000256" key="1">
    <source>
        <dbReference type="SAM" id="Phobius"/>
    </source>
</evidence>
<feature type="transmembrane region" description="Helical" evidence="1">
    <location>
        <begin position="211"/>
        <end position="228"/>
    </location>
</feature>
<feature type="transmembrane region" description="Helical" evidence="1">
    <location>
        <begin position="190"/>
        <end position="205"/>
    </location>
</feature>
<name>A0ABT1YS33_9BACL</name>
<evidence type="ECO:0000313" key="2">
    <source>
        <dbReference type="EMBL" id="MCR8635980.1"/>
    </source>
</evidence>
<keyword evidence="1" id="KW-0472">Membrane</keyword>
<protein>
    <recommendedName>
        <fullName evidence="4">YfhO family protein</fullName>
    </recommendedName>
</protein>
<evidence type="ECO:0008006" key="4">
    <source>
        <dbReference type="Google" id="ProtNLM"/>
    </source>
</evidence>
<keyword evidence="1" id="KW-1133">Transmembrane helix</keyword>
<gene>
    <name evidence="2" type="ORF">NV381_32790</name>
</gene>
<proteinExistence type="predicted"/>
<feature type="transmembrane region" description="Helical" evidence="1">
    <location>
        <begin position="377"/>
        <end position="397"/>
    </location>
</feature>
<reference evidence="2 3" key="1">
    <citation type="submission" date="2022-08" db="EMBL/GenBank/DDBJ databases">
        <title>Paenibacillus endoradicis sp. nov., Paenibacillus radicibacter sp. nov and Paenibacillus pararadicis sp. nov., three cold-adapted plant growth-promoting bacteria isolated from root of Larix gmelinii in Great Khingan.</title>
        <authorList>
            <person name="Xue H."/>
        </authorList>
    </citation>
    <scope>NUCLEOTIDE SEQUENCE [LARGE SCALE GENOMIC DNA]</scope>
    <source>
        <strain evidence="2 3">N5-1-1-5</strain>
    </source>
</reference>
<feature type="transmembrane region" description="Helical" evidence="1">
    <location>
        <begin position="328"/>
        <end position="349"/>
    </location>
</feature>
<feature type="transmembrane region" description="Helical" evidence="1">
    <location>
        <begin position="110"/>
        <end position="132"/>
    </location>
</feature>
<keyword evidence="1" id="KW-0812">Transmembrane</keyword>
<keyword evidence="3" id="KW-1185">Reference proteome</keyword>
<dbReference type="EMBL" id="JANQBD010000034">
    <property type="protein sequence ID" value="MCR8635980.1"/>
    <property type="molecule type" value="Genomic_DNA"/>
</dbReference>
<evidence type="ECO:0000313" key="3">
    <source>
        <dbReference type="Proteomes" id="UP001300012"/>
    </source>
</evidence>
<comment type="caution">
    <text evidence="2">The sequence shown here is derived from an EMBL/GenBank/DDBJ whole genome shotgun (WGS) entry which is preliminary data.</text>
</comment>
<feature type="transmembrane region" description="Helical" evidence="1">
    <location>
        <begin position="240"/>
        <end position="260"/>
    </location>
</feature>
<accession>A0ABT1YS33</accession>
<sequence>MNWKNKWIYTVILIHIVIALTYSGTTFLKNMNDSIPASPVGNNISYMTPGDHFEQFYRYSIVKNNILRMNFPYFSGYQYNFEDIGNFTEGLVFFPFSFISGMLSFVTGDILAYNLMALLSYVFVGLSAYYLVLNITKNKGSAIISSVFYSALPFRTSFLYGEMVYGIDLCLLPLPILFTEKAIESNKKRYFLLLVISLFLISTANSQMFYYYSLLVSPYFVFRFWNYLNNKKLITKDKLMNISIIIFGICMISSYLFYILKLMSKSALEKGQDFSELFIYSPEIKNIFIHYSGNEKNLYIGWTLLIFIVFIISGVWNSKKYLKERELLFLWFFIPIFLLSYILTFGPNFDKYTGLNMYKWFFDNIPAANGTRTTGRIMAISALLFTVILGIIINFSYNYLSRTKVGNKFVIKLLVIIVCFSIILDFNYLNPIMVKVEKENSVYRTISGTKNRVLAIPFQHEADHFMNASYMYYSLIYDLRMFNGHSSLYPSKYREIAPILYPINEGEFTKEIWRNVKNQGFKYIIVHNTEFEPRVSRLITAKLINNKYLNLVKQDKGYFLLEILDTPKEAVETFQSIFNQYINIGSESSDFGSIHYFNNWYAKEVYADQRPFRWTKSNKSSLVYLVDKKKPISAMEFDVKAPLAGTILKLRVNENQYTEQPIGNGEWHHITIKLAEQDKPYFFVELEINNTFNPGKTDSRELGIMVSDIIVK</sequence>
<dbReference type="RefSeq" id="WP_258217521.1">
    <property type="nucleotide sequence ID" value="NZ_JANQBD010000034.1"/>
</dbReference>
<feature type="transmembrane region" description="Helical" evidence="1">
    <location>
        <begin position="298"/>
        <end position="316"/>
    </location>
</feature>
<dbReference type="Proteomes" id="UP001300012">
    <property type="component" value="Unassembled WGS sequence"/>
</dbReference>
<feature type="transmembrane region" description="Helical" evidence="1">
    <location>
        <begin position="84"/>
        <end position="103"/>
    </location>
</feature>